<evidence type="ECO:0000313" key="3">
    <source>
        <dbReference type="Proteomes" id="UP000694410"/>
    </source>
</evidence>
<protein>
    <submittedName>
        <fullName evidence="2">Uncharacterized protein</fullName>
    </submittedName>
</protein>
<organism evidence="2 3">
    <name type="scientific">Cyanistes caeruleus</name>
    <name type="common">Eurasian blue tit</name>
    <name type="synonym">Parus caeruleus</name>
    <dbReference type="NCBI Taxonomy" id="156563"/>
    <lineage>
        <taxon>Eukaryota</taxon>
        <taxon>Metazoa</taxon>
        <taxon>Chordata</taxon>
        <taxon>Craniata</taxon>
        <taxon>Vertebrata</taxon>
        <taxon>Euteleostomi</taxon>
        <taxon>Archelosauria</taxon>
        <taxon>Archosauria</taxon>
        <taxon>Dinosauria</taxon>
        <taxon>Saurischia</taxon>
        <taxon>Theropoda</taxon>
        <taxon>Coelurosauria</taxon>
        <taxon>Aves</taxon>
        <taxon>Neognathae</taxon>
        <taxon>Neoaves</taxon>
        <taxon>Telluraves</taxon>
        <taxon>Australaves</taxon>
        <taxon>Passeriformes</taxon>
        <taxon>Paridae</taxon>
        <taxon>Cyanistes</taxon>
    </lineage>
</organism>
<proteinExistence type="predicted"/>
<dbReference type="PANTHER" id="PTHR37342:SF1">
    <property type="entry name" value="CHROMOSOME 11 OPEN READING FRAME 52"/>
    <property type="match status" value="1"/>
</dbReference>
<dbReference type="Ensembl" id="ENSCCET00000007204.1">
    <property type="protein sequence ID" value="ENSCCEP00000004318.1"/>
    <property type="gene ID" value="ENSCCEG00000004798.1"/>
</dbReference>
<accession>A0A8C0U9A4</accession>
<keyword evidence="3" id="KW-1185">Reference proteome</keyword>
<gene>
    <name evidence="2" type="primary">C24H11orf52</name>
</gene>
<feature type="region of interest" description="Disordered" evidence="1">
    <location>
        <begin position="165"/>
        <end position="192"/>
    </location>
</feature>
<dbReference type="InterPro" id="IPR028106">
    <property type="entry name" value="DUF4578"/>
</dbReference>
<dbReference type="GO" id="GO:0070062">
    <property type="term" value="C:extracellular exosome"/>
    <property type="evidence" value="ECO:0007669"/>
    <property type="project" value="TreeGrafter"/>
</dbReference>
<dbReference type="AlphaFoldDB" id="A0A8C0U9A4"/>
<reference evidence="2" key="2">
    <citation type="submission" date="2025-09" db="UniProtKB">
        <authorList>
            <consortium name="Ensembl"/>
        </authorList>
    </citation>
    <scope>IDENTIFICATION</scope>
</reference>
<dbReference type="PANTHER" id="PTHR37342">
    <property type="entry name" value="HYPOTHETICAL PROTEIN LOC689959"/>
    <property type="match status" value="1"/>
</dbReference>
<evidence type="ECO:0000313" key="2">
    <source>
        <dbReference type="Ensembl" id="ENSCCEP00000004318.1"/>
    </source>
</evidence>
<dbReference type="Proteomes" id="UP000694410">
    <property type="component" value="Unplaced"/>
</dbReference>
<evidence type="ECO:0000256" key="1">
    <source>
        <dbReference type="SAM" id="MobiDB-lite"/>
    </source>
</evidence>
<reference evidence="2" key="1">
    <citation type="submission" date="2025-08" db="UniProtKB">
        <authorList>
            <consortium name="Ensembl"/>
        </authorList>
    </citation>
    <scope>IDENTIFICATION</scope>
</reference>
<name>A0A8C0U9A4_CYACU</name>
<sequence>FGSVLSGKLRTGKVSETFSLTAAPWAGWPKPREWGWQSSCPERRGLCQLGSCPAQQSSANGAAELQRGVLIPWDAAGTGGQAGRAGGGCGVCWVCPRRSKHIPTPSLGTLPLPGSLGLCCGSLLALLGPVPFRGTPGVAWVGVLGGLGPSGLMCLSDFRKCPSPFKRKKEKQGANVRHETQQQQPGRKVPTYEDVPDVPVYATVSKPKAVQQDDSIHYADIQVFSKVPERSAAEVKNLQLQNATEYATLNFPRARLKYDSKNGTLV</sequence>
<dbReference type="Pfam" id="PF15147">
    <property type="entry name" value="DUF4578"/>
    <property type="match status" value="1"/>
</dbReference>